<keyword evidence="6" id="KW-1185">Reference proteome</keyword>
<feature type="signal peptide" evidence="4">
    <location>
        <begin position="1"/>
        <end position="26"/>
    </location>
</feature>
<reference evidence="5 6" key="2">
    <citation type="submission" date="2018-04" db="EMBL/GenBank/DDBJ databases">
        <title>Thauera lacus sp. nov., isolated from an saline lake in Inner Mongolia, China.</title>
        <authorList>
            <person name="Liang Q.-Y."/>
        </authorList>
    </citation>
    <scope>NUCLEOTIDE SEQUENCE [LARGE SCALE GENOMIC DNA]</scope>
    <source>
        <strain evidence="5 6">D20</strain>
    </source>
</reference>
<dbReference type="Gene3D" id="1.10.1130.10">
    <property type="entry name" value="Flavocytochrome C3, Chain A"/>
    <property type="match status" value="1"/>
</dbReference>
<evidence type="ECO:0000256" key="4">
    <source>
        <dbReference type="SAM" id="SignalP"/>
    </source>
</evidence>
<keyword evidence="3" id="KW-0812">Transmembrane</keyword>
<dbReference type="InterPro" id="IPR024673">
    <property type="entry name" value="Octahem_Cyt_c"/>
</dbReference>
<feature type="transmembrane region" description="Helical" evidence="3">
    <location>
        <begin position="504"/>
        <end position="525"/>
    </location>
</feature>
<gene>
    <name evidence="5" type="ORF">C8261_06275</name>
</gene>
<dbReference type="SUPFAM" id="SSF48695">
    <property type="entry name" value="Multiheme cytochromes"/>
    <property type="match status" value="1"/>
</dbReference>
<feature type="region of interest" description="Disordered" evidence="2">
    <location>
        <begin position="247"/>
        <end position="266"/>
    </location>
</feature>
<dbReference type="Proteomes" id="UP000241193">
    <property type="component" value="Unassembled WGS sequence"/>
</dbReference>
<evidence type="ECO:0000313" key="6">
    <source>
        <dbReference type="Proteomes" id="UP000241193"/>
    </source>
</evidence>
<protein>
    <submittedName>
        <fullName evidence="5">Cytochrome C</fullName>
    </submittedName>
</protein>
<feature type="chain" id="PRO_5015430943" evidence="4">
    <location>
        <begin position="27"/>
        <end position="531"/>
    </location>
</feature>
<dbReference type="EMBL" id="PZKC01000004">
    <property type="protein sequence ID" value="PTD96998.1"/>
    <property type="molecule type" value="Genomic_DNA"/>
</dbReference>
<dbReference type="GO" id="GO:0016491">
    <property type="term" value="F:oxidoreductase activity"/>
    <property type="evidence" value="ECO:0007669"/>
    <property type="project" value="TreeGrafter"/>
</dbReference>
<keyword evidence="1 4" id="KW-0732">Signal</keyword>
<name>A0A2T4IGV3_9RHOO</name>
<proteinExistence type="predicted"/>
<dbReference type="RefSeq" id="WP_107492807.1">
    <property type="nucleotide sequence ID" value="NZ_PZKC01000004.1"/>
</dbReference>
<accession>A0A2T4IGV3</accession>
<dbReference type="PANTHER" id="PTHR35038">
    <property type="entry name" value="DISSIMILATORY SULFITE REDUCTASE SIRA"/>
    <property type="match status" value="1"/>
</dbReference>
<organism evidence="5 6">
    <name type="scientific">Pseudothauera lacus</name>
    <dbReference type="NCBI Taxonomy" id="2136175"/>
    <lineage>
        <taxon>Bacteria</taxon>
        <taxon>Pseudomonadati</taxon>
        <taxon>Pseudomonadota</taxon>
        <taxon>Betaproteobacteria</taxon>
        <taxon>Rhodocyclales</taxon>
        <taxon>Zoogloeaceae</taxon>
        <taxon>Pseudothauera</taxon>
    </lineage>
</organism>
<dbReference type="NCBIfam" id="TIGR04315">
    <property type="entry name" value="octaheme_Shew"/>
    <property type="match status" value="1"/>
</dbReference>
<keyword evidence="3" id="KW-0472">Membrane</keyword>
<dbReference type="AlphaFoldDB" id="A0A2T4IGV3"/>
<dbReference type="InterPro" id="IPR051829">
    <property type="entry name" value="Multiheme_Cytochr_ET"/>
</dbReference>
<reference evidence="5 6" key="1">
    <citation type="submission" date="2018-03" db="EMBL/GenBank/DDBJ databases">
        <authorList>
            <person name="Keele B.F."/>
        </authorList>
    </citation>
    <scope>NUCLEOTIDE SEQUENCE [LARGE SCALE GENOMIC DNA]</scope>
    <source>
        <strain evidence="5 6">D20</strain>
    </source>
</reference>
<comment type="caution">
    <text evidence="5">The sequence shown here is derived from an EMBL/GenBank/DDBJ whole genome shotgun (WGS) entry which is preliminary data.</text>
</comment>
<dbReference type="InterPro" id="IPR036280">
    <property type="entry name" value="Multihaem_cyt_sf"/>
</dbReference>
<sequence>MRTVIRQAVRLVLGAALCVLGSAALAATADHTKFKELQGPFSSGEEVTRACLSCHTEAAKQVMATRHWTWEYENPLDGTRLGKRTMINAFCIGDRPNQAFCQSCHVGYGWQDDSFDFTAEEKVDCLACHNTGGYRKLAGLAGHPAYERMEYPPKSGKFVDATDLEWVAQHVGATSRETCGSCHYAGGGGDGVKHGDLDSSLNAPPRELDVHMAADGLNFACSECHKAEEHVVPGSRIAMTAADPHGPIRRGQHSDRNPATCQSCHGDKPHKQSFLHAERLNAHTDTLACQTCHIPAFSRGGVPTKMAWDWSEAGRMNADGKPFQLKDDDGHVIYDSKKGSFILGENVVPHYQWFNGEITYSTLDTVIDPSAPVPINTFHGDARDPRARIWPFKLFHGRQPYDVEHRQLLVPHVATHALEGSDTAFWLNFDWPKALQAGAEANNRQFSGNFDFVDTRMLWPITHMVAPAEQAVACQECHSASGRLAGVPGIYVPGQDGNQLVRTLGWLAVIGALLGVLVHATIRILTHKRGN</sequence>
<evidence type="ECO:0000313" key="5">
    <source>
        <dbReference type="EMBL" id="PTD96998.1"/>
    </source>
</evidence>
<evidence type="ECO:0000256" key="2">
    <source>
        <dbReference type="SAM" id="MobiDB-lite"/>
    </source>
</evidence>
<dbReference type="Pfam" id="PF11783">
    <property type="entry name" value="Cytochrome_cB"/>
    <property type="match status" value="1"/>
</dbReference>
<evidence type="ECO:0000256" key="1">
    <source>
        <dbReference type="ARBA" id="ARBA00022729"/>
    </source>
</evidence>
<evidence type="ECO:0000256" key="3">
    <source>
        <dbReference type="SAM" id="Phobius"/>
    </source>
</evidence>
<dbReference type="OrthoDB" id="9788513at2"/>
<keyword evidence="3" id="KW-1133">Transmembrane helix</keyword>
<dbReference type="PIRSF" id="PIRSF039014">
    <property type="entry name" value="OTR_cyc"/>
    <property type="match status" value="1"/>
</dbReference>
<dbReference type="PANTHER" id="PTHR35038:SF5">
    <property type="entry name" value="CYTOCHROME C-TYPE PROTEIN NRFB"/>
    <property type="match status" value="1"/>
</dbReference>